<evidence type="ECO:0000256" key="3">
    <source>
        <dbReference type="ARBA" id="ARBA00022603"/>
    </source>
</evidence>
<feature type="region of interest" description="Disordered" evidence="7">
    <location>
        <begin position="290"/>
        <end position="309"/>
    </location>
</feature>
<dbReference type="Proteomes" id="UP000178121">
    <property type="component" value="Unassembled WGS sequence"/>
</dbReference>
<keyword evidence="6" id="KW-0963">Cytoplasm</keyword>
<dbReference type="PIRSF" id="PIRSF004486">
    <property type="entry name" value="MraW"/>
    <property type="match status" value="1"/>
</dbReference>
<dbReference type="Pfam" id="PF01795">
    <property type="entry name" value="Methyltransf_5"/>
    <property type="match status" value="1"/>
</dbReference>
<comment type="catalytic activity">
    <reaction evidence="6">
        <text>cytidine(1402) in 16S rRNA + S-adenosyl-L-methionine = N(4)-methylcytidine(1402) in 16S rRNA + S-adenosyl-L-homocysteine + H(+)</text>
        <dbReference type="Rhea" id="RHEA:42928"/>
        <dbReference type="Rhea" id="RHEA-COMP:10286"/>
        <dbReference type="Rhea" id="RHEA-COMP:10287"/>
        <dbReference type="ChEBI" id="CHEBI:15378"/>
        <dbReference type="ChEBI" id="CHEBI:57856"/>
        <dbReference type="ChEBI" id="CHEBI:59789"/>
        <dbReference type="ChEBI" id="CHEBI:74506"/>
        <dbReference type="ChEBI" id="CHEBI:82748"/>
        <dbReference type="EC" id="2.1.1.199"/>
    </reaction>
</comment>
<gene>
    <name evidence="6" type="primary">rsmH</name>
    <name evidence="8" type="ORF">A2849_04090</name>
</gene>
<evidence type="ECO:0000256" key="1">
    <source>
        <dbReference type="ARBA" id="ARBA00010396"/>
    </source>
</evidence>
<keyword evidence="2 6" id="KW-0698">rRNA processing</keyword>
<dbReference type="PANTHER" id="PTHR11265:SF0">
    <property type="entry name" value="12S RRNA N4-METHYLCYTIDINE METHYLTRANSFERASE"/>
    <property type="match status" value="1"/>
</dbReference>
<dbReference type="Gene3D" id="3.40.50.150">
    <property type="entry name" value="Vaccinia Virus protein VP39"/>
    <property type="match status" value="1"/>
</dbReference>
<dbReference type="PANTHER" id="PTHR11265">
    <property type="entry name" value="S-ADENOSYL-METHYLTRANSFERASE MRAW"/>
    <property type="match status" value="1"/>
</dbReference>
<evidence type="ECO:0000256" key="4">
    <source>
        <dbReference type="ARBA" id="ARBA00022679"/>
    </source>
</evidence>
<feature type="binding site" evidence="6">
    <location>
        <position position="58"/>
    </location>
    <ligand>
        <name>S-adenosyl-L-methionine</name>
        <dbReference type="ChEBI" id="CHEBI:59789"/>
    </ligand>
</feature>
<dbReference type="GO" id="GO:0070475">
    <property type="term" value="P:rRNA base methylation"/>
    <property type="evidence" value="ECO:0007669"/>
    <property type="project" value="UniProtKB-UniRule"/>
</dbReference>
<dbReference type="EMBL" id="MHRI01000034">
    <property type="protein sequence ID" value="OHA20200.1"/>
    <property type="molecule type" value="Genomic_DNA"/>
</dbReference>
<feature type="binding site" evidence="6">
    <location>
        <position position="110"/>
    </location>
    <ligand>
        <name>S-adenosyl-L-methionine</name>
        <dbReference type="ChEBI" id="CHEBI:59789"/>
    </ligand>
</feature>
<dbReference type="EC" id="2.1.1.199" evidence="6"/>
<sequence>MHIPVLLQEVVEGLEAKAGEVILDATVGGGGHSEALCRSIGAEAPVQVSGQTTFICLDADEDAIERSRSRLVPLSGDSGCRFLFETVNYRHLDATLDRLSIGGINRAIFDLGLSSFQLYASEGARGRGFSFQQDEPLEMTFSKDVEKGTVTAAIILNEWGQDTIETLLASYGEEKKARQIAEKIVSLRAKKPLRSTRELVAIIESVVKRRGKIHPATKTFQALRMAVNDEFEALKEGLSKAWERLLPEGRIAVISFHSIEDRTTKDFFKELARRGEGRLITKKPIVPGAREREENPRSRSAKLRIIEKH</sequence>
<dbReference type="HAMAP" id="MF_01007">
    <property type="entry name" value="16SrRNA_methyltr_H"/>
    <property type="match status" value="1"/>
</dbReference>
<accession>A0A1G2M8I4</accession>
<dbReference type="SUPFAM" id="SSF81799">
    <property type="entry name" value="Putative methyltransferase TM0872, insert domain"/>
    <property type="match status" value="1"/>
</dbReference>
<reference evidence="8 9" key="1">
    <citation type="journal article" date="2016" name="Nat. Commun.">
        <title>Thousands of microbial genomes shed light on interconnected biogeochemical processes in an aquifer system.</title>
        <authorList>
            <person name="Anantharaman K."/>
            <person name="Brown C.T."/>
            <person name="Hug L.A."/>
            <person name="Sharon I."/>
            <person name="Castelle C.J."/>
            <person name="Probst A.J."/>
            <person name="Thomas B.C."/>
            <person name="Singh A."/>
            <person name="Wilkins M.J."/>
            <person name="Karaoz U."/>
            <person name="Brodie E.L."/>
            <person name="Williams K.H."/>
            <person name="Hubbard S.S."/>
            <person name="Banfield J.F."/>
        </authorList>
    </citation>
    <scope>NUCLEOTIDE SEQUENCE [LARGE SCALE GENOMIC DNA]</scope>
</reference>
<dbReference type="AlphaFoldDB" id="A0A1G2M8I4"/>
<dbReference type="GO" id="GO:0005737">
    <property type="term" value="C:cytoplasm"/>
    <property type="evidence" value="ECO:0007669"/>
    <property type="project" value="UniProtKB-SubCell"/>
</dbReference>
<proteinExistence type="inferred from homology"/>
<feature type="binding site" evidence="6">
    <location>
        <begin position="30"/>
        <end position="32"/>
    </location>
    <ligand>
        <name>S-adenosyl-L-methionine</name>
        <dbReference type="ChEBI" id="CHEBI:59789"/>
    </ligand>
</feature>
<evidence type="ECO:0000313" key="8">
    <source>
        <dbReference type="EMBL" id="OHA20200.1"/>
    </source>
</evidence>
<evidence type="ECO:0000313" key="9">
    <source>
        <dbReference type="Proteomes" id="UP000178121"/>
    </source>
</evidence>
<dbReference type="InterPro" id="IPR029063">
    <property type="entry name" value="SAM-dependent_MTases_sf"/>
</dbReference>
<protein>
    <recommendedName>
        <fullName evidence="6">Ribosomal RNA small subunit methyltransferase H</fullName>
        <ecNumber evidence="6">2.1.1.199</ecNumber>
    </recommendedName>
    <alternativeName>
        <fullName evidence="6">16S rRNA m(4)C1402 methyltransferase</fullName>
    </alternativeName>
    <alternativeName>
        <fullName evidence="6">rRNA (cytosine-N(4)-)-methyltransferase RsmH</fullName>
    </alternativeName>
</protein>
<evidence type="ECO:0000256" key="6">
    <source>
        <dbReference type="HAMAP-Rule" id="MF_01007"/>
    </source>
</evidence>
<dbReference type="Gene3D" id="1.10.150.170">
    <property type="entry name" value="Putative methyltransferase TM0872, insert domain"/>
    <property type="match status" value="1"/>
</dbReference>
<dbReference type="InterPro" id="IPR023397">
    <property type="entry name" value="SAM-dep_MeTrfase_MraW_recog"/>
</dbReference>
<dbReference type="GO" id="GO:0071424">
    <property type="term" value="F:rRNA (cytosine-N4-)-methyltransferase activity"/>
    <property type="evidence" value="ECO:0007669"/>
    <property type="project" value="UniProtKB-UniRule"/>
</dbReference>
<keyword evidence="3 6" id="KW-0489">Methyltransferase</keyword>
<feature type="binding site" evidence="6">
    <location>
        <position position="117"/>
    </location>
    <ligand>
        <name>S-adenosyl-L-methionine</name>
        <dbReference type="ChEBI" id="CHEBI:59789"/>
    </ligand>
</feature>
<feature type="binding site" evidence="6">
    <location>
        <position position="89"/>
    </location>
    <ligand>
        <name>S-adenosyl-L-methionine</name>
        <dbReference type="ChEBI" id="CHEBI:59789"/>
    </ligand>
</feature>
<comment type="similarity">
    <text evidence="1 6">Belongs to the methyltransferase superfamily. RsmH family.</text>
</comment>
<dbReference type="NCBIfam" id="TIGR00006">
    <property type="entry name" value="16S rRNA (cytosine(1402)-N(4))-methyltransferase RsmH"/>
    <property type="match status" value="1"/>
</dbReference>
<keyword evidence="5 6" id="KW-0949">S-adenosyl-L-methionine</keyword>
<dbReference type="InterPro" id="IPR002903">
    <property type="entry name" value="RsmH"/>
</dbReference>
<name>A0A1G2M8I4_9BACT</name>
<dbReference type="SUPFAM" id="SSF53335">
    <property type="entry name" value="S-adenosyl-L-methionine-dependent methyltransferases"/>
    <property type="match status" value="1"/>
</dbReference>
<evidence type="ECO:0000256" key="2">
    <source>
        <dbReference type="ARBA" id="ARBA00022552"/>
    </source>
</evidence>
<comment type="subcellular location">
    <subcellularLocation>
        <location evidence="6">Cytoplasm</location>
    </subcellularLocation>
</comment>
<keyword evidence="4 6" id="KW-0808">Transferase</keyword>
<evidence type="ECO:0000256" key="5">
    <source>
        <dbReference type="ARBA" id="ARBA00022691"/>
    </source>
</evidence>
<comment type="function">
    <text evidence="6">Specifically methylates the N4 position of cytidine in position 1402 (C1402) of 16S rRNA.</text>
</comment>
<comment type="caution">
    <text evidence="8">The sequence shown here is derived from an EMBL/GenBank/DDBJ whole genome shotgun (WGS) entry which is preliminary data.</text>
</comment>
<organism evidence="8 9">
    <name type="scientific">Candidatus Taylorbacteria bacterium RIFCSPHIGHO2_01_FULL_51_15</name>
    <dbReference type="NCBI Taxonomy" id="1802304"/>
    <lineage>
        <taxon>Bacteria</taxon>
        <taxon>Candidatus Tayloriibacteriota</taxon>
    </lineage>
</organism>
<evidence type="ECO:0000256" key="7">
    <source>
        <dbReference type="SAM" id="MobiDB-lite"/>
    </source>
</evidence>